<dbReference type="EMBL" id="FWFO01000002">
    <property type="protein sequence ID" value="SLN57963.1"/>
    <property type="molecule type" value="Genomic_DNA"/>
</dbReference>
<dbReference type="Proteomes" id="UP000193077">
    <property type="component" value="Unassembled WGS sequence"/>
</dbReference>
<sequence>MTILRINAQGTQPGLHDSPQSVDSLIRQTRDIPGPVVIMTHGYTYCPHDPVDCPHHLVFSMTPQTYPKRVKSWPRALGLDRTDRLTVAFGWNAHGTLWSARRCALQAGQALARVVIGLKQENPNRPIHFIGHSLGVELALEALHHLEPGDLSRIISLTGATYRARALAALSTPAGAAAEFINVTARENDLFDFLFERLIAPPLPHDRAIGQGIAAANAVTLQLDCRDSLNALAALGVSIEAPDRRVCHWSSYMRPGVFALYDRLLSSDKPLSLATLRNALPEQTDARWSRLFAMPRYDFPLPFVQNTP</sequence>
<dbReference type="InterPro" id="IPR010297">
    <property type="entry name" value="DUF900_hydrolase"/>
</dbReference>
<evidence type="ECO:0008006" key="3">
    <source>
        <dbReference type="Google" id="ProtNLM"/>
    </source>
</evidence>
<gene>
    <name evidence="1" type="ORF">TRL7639_03182</name>
</gene>
<evidence type="ECO:0000313" key="2">
    <source>
        <dbReference type="Proteomes" id="UP000193077"/>
    </source>
</evidence>
<keyword evidence="2" id="KW-1185">Reference proteome</keyword>
<dbReference type="RefSeq" id="WP_085796813.1">
    <property type="nucleotide sequence ID" value="NZ_FWFO01000002.1"/>
</dbReference>
<evidence type="ECO:0000313" key="1">
    <source>
        <dbReference type="EMBL" id="SLN57963.1"/>
    </source>
</evidence>
<organism evidence="1 2">
    <name type="scientific">Falsiruegeria litorea R37</name>
    <dbReference type="NCBI Taxonomy" id="1200284"/>
    <lineage>
        <taxon>Bacteria</taxon>
        <taxon>Pseudomonadati</taxon>
        <taxon>Pseudomonadota</taxon>
        <taxon>Alphaproteobacteria</taxon>
        <taxon>Rhodobacterales</taxon>
        <taxon>Roseobacteraceae</taxon>
        <taxon>Falsiruegeria</taxon>
    </lineage>
</organism>
<accession>A0A1Y5TB43</accession>
<protein>
    <recommendedName>
        <fullName evidence="3">Alpha/beta hydrolase family protein</fullName>
    </recommendedName>
</protein>
<dbReference type="Gene3D" id="3.40.50.1820">
    <property type="entry name" value="alpha/beta hydrolase"/>
    <property type="match status" value="1"/>
</dbReference>
<dbReference type="AlphaFoldDB" id="A0A1Y5TB43"/>
<dbReference type="SUPFAM" id="SSF53474">
    <property type="entry name" value="alpha/beta-Hydrolases"/>
    <property type="match status" value="1"/>
</dbReference>
<proteinExistence type="predicted"/>
<dbReference type="Pfam" id="PF05990">
    <property type="entry name" value="DUF900"/>
    <property type="match status" value="1"/>
</dbReference>
<dbReference type="InterPro" id="IPR029058">
    <property type="entry name" value="AB_hydrolase_fold"/>
</dbReference>
<name>A0A1Y5TB43_9RHOB</name>
<dbReference type="OrthoDB" id="7303283at2"/>
<reference evidence="1 2" key="1">
    <citation type="submission" date="2017-03" db="EMBL/GenBank/DDBJ databases">
        <authorList>
            <person name="Afonso C.L."/>
            <person name="Miller P.J."/>
            <person name="Scott M.A."/>
            <person name="Spackman E."/>
            <person name="Goraichik I."/>
            <person name="Dimitrov K.M."/>
            <person name="Suarez D.L."/>
            <person name="Swayne D.E."/>
        </authorList>
    </citation>
    <scope>NUCLEOTIDE SEQUENCE [LARGE SCALE GENOMIC DNA]</scope>
    <source>
        <strain evidence="1 2">CECT 7639</strain>
    </source>
</reference>